<sequence>MKSLCWQWKDVENSQIFQEARWWQAALNALYHTVKCQGVDIPVRN</sequence>
<dbReference type="EMBL" id="AWUE01011976">
    <property type="protein sequence ID" value="OMP10215.1"/>
    <property type="molecule type" value="Genomic_DNA"/>
</dbReference>
<evidence type="ECO:0000313" key="2">
    <source>
        <dbReference type="Proteomes" id="UP000187203"/>
    </source>
</evidence>
<dbReference type="AlphaFoldDB" id="A0A1R3KT04"/>
<comment type="caution">
    <text evidence="1">The sequence shown here is derived from an EMBL/GenBank/DDBJ whole genome shotgun (WGS) entry which is preliminary data.</text>
</comment>
<organism evidence="1 2">
    <name type="scientific">Corchorus olitorius</name>
    <dbReference type="NCBI Taxonomy" id="93759"/>
    <lineage>
        <taxon>Eukaryota</taxon>
        <taxon>Viridiplantae</taxon>
        <taxon>Streptophyta</taxon>
        <taxon>Embryophyta</taxon>
        <taxon>Tracheophyta</taxon>
        <taxon>Spermatophyta</taxon>
        <taxon>Magnoliopsida</taxon>
        <taxon>eudicotyledons</taxon>
        <taxon>Gunneridae</taxon>
        <taxon>Pentapetalae</taxon>
        <taxon>rosids</taxon>
        <taxon>malvids</taxon>
        <taxon>Malvales</taxon>
        <taxon>Malvaceae</taxon>
        <taxon>Grewioideae</taxon>
        <taxon>Apeibeae</taxon>
        <taxon>Corchorus</taxon>
    </lineage>
</organism>
<protein>
    <submittedName>
        <fullName evidence="1">Uncharacterized protein</fullName>
    </submittedName>
</protein>
<proteinExistence type="predicted"/>
<dbReference type="Proteomes" id="UP000187203">
    <property type="component" value="Unassembled WGS sequence"/>
</dbReference>
<accession>A0A1R3KT04</accession>
<keyword evidence="2" id="KW-1185">Reference proteome</keyword>
<evidence type="ECO:0000313" key="1">
    <source>
        <dbReference type="EMBL" id="OMP10215.1"/>
    </source>
</evidence>
<name>A0A1R3KT04_9ROSI</name>
<reference evidence="2" key="1">
    <citation type="submission" date="2013-09" db="EMBL/GenBank/DDBJ databases">
        <title>Corchorus olitorius genome sequencing.</title>
        <authorList>
            <person name="Alam M."/>
            <person name="Haque M.S."/>
            <person name="Islam M.S."/>
            <person name="Emdad E.M."/>
            <person name="Islam M.M."/>
            <person name="Ahmed B."/>
            <person name="Halim A."/>
            <person name="Hossen Q.M.M."/>
            <person name="Hossain M.Z."/>
            <person name="Ahmed R."/>
            <person name="Khan M.M."/>
            <person name="Islam R."/>
            <person name="Rashid M.M."/>
            <person name="Khan S.A."/>
            <person name="Rahman M.S."/>
            <person name="Alam M."/>
            <person name="Yahiya A.S."/>
            <person name="Khan M.S."/>
            <person name="Azam M.S."/>
            <person name="Haque T."/>
            <person name="Lashkar M.Z.H."/>
            <person name="Akhand A.I."/>
            <person name="Morshed G."/>
            <person name="Roy S."/>
            <person name="Uddin K.S."/>
            <person name="Rabeya T."/>
            <person name="Hossain A.S."/>
            <person name="Chowdhury A."/>
            <person name="Snigdha A.R."/>
            <person name="Mortoza M.S."/>
            <person name="Matin S.A."/>
            <person name="Hoque S.M.E."/>
            <person name="Islam M.K."/>
            <person name="Roy D.K."/>
            <person name="Haider R."/>
            <person name="Moosa M.M."/>
            <person name="Elias S.M."/>
            <person name="Hasan A.M."/>
            <person name="Jahan S."/>
            <person name="Shafiuddin M."/>
            <person name="Mahmood N."/>
            <person name="Shommy N.S."/>
        </authorList>
    </citation>
    <scope>NUCLEOTIDE SEQUENCE [LARGE SCALE GENOMIC DNA]</scope>
    <source>
        <strain evidence="2">cv. O-4</strain>
    </source>
</reference>
<gene>
    <name evidence="1" type="ORF">COLO4_04712</name>
</gene>